<dbReference type="SUPFAM" id="SSF52540">
    <property type="entry name" value="P-loop containing nucleoside triphosphate hydrolases"/>
    <property type="match status" value="1"/>
</dbReference>
<dbReference type="STRING" id="1499966.U14_01046"/>
<organism evidence="3">
    <name type="scientific">Candidatus Moduliflexus flocculans</name>
    <dbReference type="NCBI Taxonomy" id="1499966"/>
    <lineage>
        <taxon>Bacteria</taxon>
        <taxon>Candidatus Moduliflexota</taxon>
        <taxon>Candidatus Moduliflexia</taxon>
        <taxon>Candidatus Moduliflexales</taxon>
        <taxon>Candidatus Moduliflexaceae</taxon>
    </lineage>
</organism>
<evidence type="ECO:0000313" key="4">
    <source>
        <dbReference type="Proteomes" id="UP000030700"/>
    </source>
</evidence>
<keyword evidence="1" id="KW-0472">Membrane</keyword>
<gene>
    <name evidence="3" type="ORF">U14_01046</name>
</gene>
<protein>
    <submittedName>
        <fullName evidence="3">WD-40 repeat protein</fullName>
    </submittedName>
</protein>
<keyword evidence="1" id="KW-1133">Transmembrane helix</keyword>
<accession>A0A0S6VY50</accession>
<reference evidence="3" key="1">
    <citation type="journal article" date="2015" name="PeerJ">
        <title>First genomic representation of candidate bacterial phylum KSB3 points to enhanced environmental sensing as a trigger of wastewater bulking.</title>
        <authorList>
            <person name="Sekiguchi Y."/>
            <person name="Ohashi A."/>
            <person name="Parks D.H."/>
            <person name="Yamauchi T."/>
            <person name="Tyson G.W."/>
            <person name="Hugenholtz P."/>
        </authorList>
    </citation>
    <scope>NUCLEOTIDE SEQUENCE [LARGE SCALE GENOMIC DNA]</scope>
</reference>
<proteinExistence type="predicted"/>
<sequence length="635" mass="70242">MLPKHAPLKARVVRWLPICDQPTPGAPEDIALLEIATETPLPPDARPLDLLTLPDGHYAGRTFRAYGLPERMEDDGEWANGRLGDLVASGRVQLRHDVGRRAIEHGFSGAAVWDDQQEAALGMIVAIRGRDEFASAYMIPAALLLDACPELEPARRALNPYKGLQAFAEADAPYFFGREELVAEFEQKLNAAPFLTMLGPSGSGKSSAICAGLLPCLKAADPGLLVVEMCPGDEPLKALTEELIPLLEPEFSETDRLKEQNKLYAALLANEIALPDVLDRIIKKQRATSLLLVVDQFEELYTLGEMTEERRRFVELLLDALACAERRSACGLLIALRSDFFDRTNSVPALSQAISAQHHLVPAMTDAELRRAIAEPARVAGQPLDAMVVDELLRQMDKRDGALPLLEFALTEIWNGMTKGADALETLTRIGGVGGALAKKAQTIFDGLTPDAQEIARRAFLAMMRLGEGAKDTRRRDRLSDVIAHGDDPAQTHRALTPFAQREARLLTLGENAVDITHEALLEHWDSLKAWIEASRADLRFRDRLRDAARHWDEIGRKAGALWQTPDLEQLIAFERRAGKELTTLEVEFFRAAKWRKRRARLTTFAVMLALLGLTAASTIGLLRAQEAEQKARRN</sequence>
<feature type="domain" description="Novel STAND NTPase 1" evidence="2">
    <location>
        <begin position="160"/>
        <end position="559"/>
    </location>
</feature>
<keyword evidence="4" id="KW-1185">Reference proteome</keyword>
<evidence type="ECO:0000259" key="2">
    <source>
        <dbReference type="Pfam" id="PF20703"/>
    </source>
</evidence>
<dbReference type="AlphaFoldDB" id="A0A0S6VY50"/>
<dbReference type="InterPro" id="IPR049052">
    <property type="entry name" value="nSTAND1"/>
</dbReference>
<dbReference type="Gene3D" id="3.40.50.300">
    <property type="entry name" value="P-loop containing nucleotide triphosphate hydrolases"/>
    <property type="match status" value="1"/>
</dbReference>
<dbReference type="InterPro" id="IPR027417">
    <property type="entry name" value="P-loop_NTPase"/>
</dbReference>
<evidence type="ECO:0000313" key="3">
    <source>
        <dbReference type="EMBL" id="GAK49822.1"/>
    </source>
</evidence>
<keyword evidence="1" id="KW-0812">Transmembrane</keyword>
<dbReference type="HOGENOM" id="CLU_430655_0_0_0"/>
<evidence type="ECO:0000256" key="1">
    <source>
        <dbReference type="SAM" id="Phobius"/>
    </source>
</evidence>
<dbReference type="Pfam" id="PF20703">
    <property type="entry name" value="nSTAND1"/>
    <property type="match status" value="1"/>
</dbReference>
<dbReference type="Proteomes" id="UP000030700">
    <property type="component" value="Unassembled WGS sequence"/>
</dbReference>
<feature type="transmembrane region" description="Helical" evidence="1">
    <location>
        <begin position="605"/>
        <end position="625"/>
    </location>
</feature>
<dbReference type="EMBL" id="DF820455">
    <property type="protein sequence ID" value="GAK49822.1"/>
    <property type="molecule type" value="Genomic_DNA"/>
</dbReference>
<name>A0A0S6VY50_9BACT</name>